<dbReference type="Pfam" id="PF13400">
    <property type="entry name" value="Tad"/>
    <property type="match status" value="1"/>
</dbReference>
<feature type="region of interest" description="Disordered" evidence="1">
    <location>
        <begin position="142"/>
        <end position="169"/>
    </location>
</feature>
<evidence type="ECO:0000256" key="1">
    <source>
        <dbReference type="SAM" id="MobiDB-lite"/>
    </source>
</evidence>
<accession>A0A1H9D162</accession>
<proteinExistence type="predicted"/>
<evidence type="ECO:0000313" key="3">
    <source>
        <dbReference type="EMBL" id="SEQ06553.1"/>
    </source>
</evidence>
<dbReference type="InterPro" id="IPR028087">
    <property type="entry name" value="Tad_N"/>
</dbReference>
<dbReference type="AlphaFoldDB" id="A0A1H9D162"/>
<sequence>MSRNNVLRSAARRVRGGLRNWLADTRGATAAIFGLSAVPLIVAAGFTADYTHISRVQANLQSSVDEAVLQGARKGGDTAQIYFSSNFTDGSGATTNFPADAPASDGTYTGSASVTVPTLFGGIMGRSSYVVSASATASVKTVTSTSTDEATSGGASTGDGTGTESSTDSSASAGGICVLLLDKSASPAFLANSGASVTAPNCRMDVKSTSGRAATFNPGISLNFSKICIESNSVTDNASYQGHYTLNCSTVADPFAGTIKVPTSTDCTVSAGNYDKGSVTLSPGTYCGWFSFNNGPTVTFQPGVYVIKNGGWNVNGGTWTGSGVTFYFADTSKIQFNSGVNATLSAPTSGDYNGILFAEAGNLSTSDFIFDDSQGHDLTGLIYLPSRNVTFNSGSTATTTDHITMVFNRLTLNDTTWNFETAPAPGGITTSGKVTTVANSTGGTTTTGSTTGSSSGTSTQVTTVALIH</sequence>
<dbReference type="Proteomes" id="UP000199647">
    <property type="component" value="Unassembled WGS sequence"/>
</dbReference>
<dbReference type="STRING" id="1855383.SAMN05216548_102300"/>
<name>A0A1H9D162_9HYPH</name>
<feature type="compositionally biased region" description="Low complexity" evidence="1">
    <location>
        <begin position="142"/>
        <end position="154"/>
    </location>
</feature>
<feature type="domain" description="Putative Flp pilus-assembly TadG-like N-terminal" evidence="2">
    <location>
        <begin position="27"/>
        <end position="73"/>
    </location>
</feature>
<organism evidence="3 4">
    <name type="scientific">Faunimonas pinastri</name>
    <dbReference type="NCBI Taxonomy" id="1855383"/>
    <lineage>
        <taxon>Bacteria</taxon>
        <taxon>Pseudomonadati</taxon>
        <taxon>Pseudomonadota</taxon>
        <taxon>Alphaproteobacteria</taxon>
        <taxon>Hyphomicrobiales</taxon>
        <taxon>Afifellaceae</taxon>
        <taxon>Faunimonas</taxon>
    </lineage>
</organism>
<dbReference type="EMBL" id="FOFG01000002">
    <property type="protein sequence ID" value="SEQ06553.1"/>
    <property type="molecule type" value="Genomic_DNA"/>
</dbReference>
<feature type="region of interest" description="Disordered" evidence="1">
    <location>
        <begin position="440"/>
        <end position="462"/>
    </location>
</feature>
<gene>
    <name evidence="3" type="ORF">SAMN05216548_102300</name>
</gene>
<dbReference type="RefSeq" id="WP_177176707.1">
    <property type="nucleotide sequence ID" value="NZ_FOFG01000002.1"/>
</dbReference>
<keyword evidence="4" id="KW-1185">Reference proteome</keyword>
<reference evidence="3 4" key="1">
    <citation type="submission" date="2016-10" db="EMBL/GenBank/DDBJ databases">
        <authorList>
            <person name="de Groot N.N."/>
        </authorList>
    </citation>
    <scope>NUCLEOTIDE SEQUENCE [LARGE SCALE GENOMIC DNA]</scope>
    <source>
        <strain evidence="3 4">A52C2</strain>
    </source>
</reference>
<evidence type="ECO:0000313" key="4">
    <source>
        <dbReference type="Proteomes" id="UP000199647"/>
    </source>
</evidence>
<protein>
    <submittedName>
        <fullName evidence="3">Putative Flp pilus-assembly TadE/G-like</fullName>
    </submittedName>
</protein>
<evidence type="ECO:0000259" key="2">
    <source>
        <dbReference type="Pfam" id="PF13400"/>
    </source>
</evidence>